<dbReference type="EMBL" id="BN001303">
    <property type="protein sequence ID" value="CBF76135.1"/>
    <property type="molecule type" value="Genomic_DNA"/>
</dbReference>
<keyword evidence="3" id="KW-1185">Reference proteome</keyword>
<dbReference type="HOGENOM" id="CLU_1677868_0_0_1"/>
<organism evidence="2 3">
    <name type="scientific">Emericella nidulans (strain FGSC A4 / ATCC 38163 / CBS 112.46 / NRRL 194 / M139)</name>
    <name type="common">Aspergillus nidulans</name>
    <dbReference type="NCBI Taxonomy" id="227321"/>
    <lineage>
        <taxon>Eukaryota</taxon>
        <taxon>Fungi</taxon>
        <taxon>Dikarya</taxon>
        <taxon>Ascomycota</taxon>
        <taxon>Pezizomycotina</taxon>
        <taxon>Eurotiomycetes</taxon>
        <taxon>Eurotiomycetidae</taxon>
        <taxon>Eurotiales</taxon>
        <taxon>Aspergillaceae</taxon>
        <taxon>Aspergillus</taxon>
        <taxon>Aspergillus subgen. Nidulantes</taxon>
    </lineage>
</organism>
<gene>
    <name evidence="2" type="ORF">ANIA_05079</name>
</gene>
<sequence>MHSGDEGTCPEARHSHTSQRKSTKYLPSNCLKVRSVTSVSTESCCVEAHLVKELRNECTSTPATSLFPLVIARRIMVLSKQEKSIPTVTAFRILTPLSQPRAMLIRMQTKTCIGGVQALQRVLSCSRQISKIKDPKRMRDRISQPLKTVKTELWPSD</sequence>
<evidence type="ECO:0000256" key="1">
    <source>
        <dbReference type="SAM" id="MobiDB-lite"/>
    </source>
</evidence>
<name>C8V800_EMENI</name>
<dbReference type="RefSeq" id="XP_050467560.1">
    <property type="nucleotide sequence ID" value="XM_050611542.1"/>
</dbReference>
<reference evidence="3" key="2">
    <citation type="journal article" date="2009" name="Fungal Genet. Biol.">
        <title>The 2008 update of the Aspergillus nidulans genome annotation: a community effort.</title>
        <authorList>
            <person name="Wortman J.R."/>
            <person name="Gilsenan J.M."/>
            <person name="Joardar V."/>
            <person name="Deegan J."/>
            <person name="Clutterbuck J."/>
            <person name="Andersen M.R."/>
            <person name="Archer D."/>
            <person name="Bencina M."/>
            <person name="Braus G."/>
            <person name="Coutinho P."/>
            <person name="von Dohren H."/>
            <person name="Doonan J."/>
            <person name="Driessen A.J."/>
            <person name="Durek P."/>
            <person name="Espeso E."/>
            <person name="Fekete E."/>
            <person name="Flipphi M."/>
            <person name="Estrada C.G."/>
            <person name="Geysens S."/>
            <person name="Goldman G."/>
            <person name="de Groot P.W."/>
            <person name="Hansen K."/>
            <person name="Harris S.D."/>
            <person name="Heinekamp T."/>
            <person name="Helmstaedt K."/>
            <person name="Henrissat B."/>
            <person name="Hofmann G."/>
            <person name="Homan T."/>
            <person name="Horio T."/>
            <person name="Horiuchi H."/>
            <person name="James S."/>
            <person name="Jones M."/>
            <person name="Karaffa L."/>
            <person name="Karanyi Z."/>
            <person name="Kato M."/>
            <person name="Keller N."/>
            <person name="Kelly D.E."/>
            <person name="Kiel J.A."/>
            <person name="Kim J.M."/>
            <person name="van der Klei I.J."/>
            <person name="Klis F.M."/>
            <person name="Kovalchuk A."/>
            <person name="Krasevec N."/>
            <person name="Kubicek C.P."/>
            <person name="Liu B."/>
            <person name="Maccabe A."/>
            <person name="Meyer V."/>
            <person name="Mirabito P."/>
            <person name="Miskei M."/>
            <person name="Mos M."/>
            <person name="Mullins J."/>
            <person name="Nelson D.R."/>
            <person name="Nielsen J."/>
            <person name="Oakley B.R."/>
            <person name="Osmani S.A."/>
            <person name="Pakula T."/>
            <person name="Paszewski A."/>
            <person name="Paulsen I."/>
            <person name="Pilsyk S."/>
            <person name="Pocsi I."/>
            <person name="Punt P.J."/>
            <person name="Ram A.F."/>
            <person name="Ren Q."/>
            <person name="Robellet X."/>
            <person name="Robson G."/>
            <person name="Seiboth B."/>
            <person name="van Solingen P."/>
            <person name="Specht T."/>
            <person name="Sun J."/>
            <person name="Taheri-Talesh N."/>
            <person name="Takeshita N."/>
            <person name="Ussery D."/>
            <person name="vanKuyk P.A."/>
            <person name="Visser H."/>
            <person name="van de Vondervoort P.J."/>
            <person name="de Vries R.P."/>
            <person name="Walton J."/>
            <person name="Xiang X."/>
            <person name="Xiong Y."/>
            <person name="Zeng A.P."/>
            <person name="Brandt B.W."/>
            <person name="Cornell M.J."/>
            <person name="van den Hondel C.A."/>
            <person name="Visser J."/>
            <person name="Oliver S.G."/>
            <person name="Turner G."/>
        </authorList>
    </citation>
    <scope>GENOME REANNOTATION</scope>
    <source>
        <strain evidence="3">FGSC A4 / ATCC 38163 / CBS 112.46 / NRRL 194 / M139</strain>
    </source>
</reference>
<proteinExistence type="predicted"/>
<dbReference type="AlphaFoldDB" id="C8V800"/>
<dbReference type="Proteomes" id="UP000000560">
    <property type="component" value="Chromosome III"/>
</dbReference>
<reference evidence="3" key="1">
    <citation type="journal article" date="2005" name="Nature">
        <title>Sequencing of Aspergillus nidulans and comparative analysis with A. fumigatus and A. oryzae.</title>
        <authorList>
            <person name="Galagan J.E."/>
            <person name="Calvo S.E."/>
            <person name="Cuomo C."/>
            <person name="Ma L.J."/>
            <person name="Wortman J.R."/>
            <person name="Batzoglou S."/>
            <person name="Lee S.I."/>
            <person name="Basturkmen M."/>
            <person name="Spevak C.C."/>
            <person name="Clutterbuck J."/>
            <person name="Kapitonov V."/>
            <person name="Jurka J."/>
            <person name="Scazzocchio C."/>
            <person name="Farman M."/>
            <person name="Butler J."/>
            <person name="Purcell S."/>
            <person name="Harris S."/>
            <person name="Braus G.H."/>
            <person name="Draht O."/>
            <person name="Busch S."/>
            <person name="D'Enfert C."/>
            <person name="Bouchier C."/>
            <person name="Goldman G.H."/>
            <person name="Bell-Pedersen D."/>
            <person name="Griffiths-Jones S."/>
            <person name="Doonan J.H."/>
            <person name="Yu J."/>
            <person name="Vienken K."/>
            <person name="Pain A."/>
            <person name="Freitag M."/>
            <person name="Selker E.U."/>
            <person name="Archer D.B."/>
            <person name="Penalva M.A."/>
            <person name="Oakley B.R."/>
            <person name="Momany M."/>
            <person name="Tanaka T."/>
            <person name="Kumagai T."/>
            <person name="Asai K."/>
            <person name="Machida M."/>
            <person name="Nierman W.C."/>
            <person name="Denning D.W."/>
            <person name="Caddick M."/>
            <person name="Hynes M."/>
            <person name="Paoletti M."/>
            <person name="Fischer R."/>
            <person name="Miller B."/>
            <person name="Dyer P."/>
            <person name="Sachs M.S."/>
            <person name="Osmani S.A."/>
            <person name="Birren B.W."/>
        </authorList>
    </citation>
    <scope>NUCLEOTIDE SEQUENCE [LARGE SCALE GENOMIC DNA]</scope>
    <source>
        <strain evidence="3">FGSC A4 / ATCC 38163 / CBS 112.46 / NRRL 194 / M139</strain>
    </source>
</reference>
<protein>
    <submittedName>
        <fullName evidence="2">Uncharacterized protein</fullName>
    </submittedName>
</protein>
<dbReference type="KEGG" id="ani:ANIA_05079"/>
<dbReference type="VEuPathDB" id="FungiDB:AN5079"/>
<evidence type="ECO:0000313" key="2">
    <source>
        <dbReference type="EMBL" id="CBF76135.1"/>
    </source>
</evidence>
<dbReference type="GeneID" id="2872879"/>
<dbReference type="InParanoid" id="C8V800"/>
<evidence type="ECO:0000313" key="3">
    <source>
        <dbReference type="Proteomes" id="UP000000560"/>
    </source>
</evidence>
<feature type="region of interest" description="Disordered" evidence="1">
    <location>
        <begin position="1"/>
        <end position="20"/>
    </location>
</feature>
<accession>C8V800</accession>